<evidence type="ECO:0000313" key="10">
    <source>
        <dbReference type="Proteomes" id="UP000294498"/>
    </source>
</evidence>
<feature type="domain" description="ABC3 transporter permease C-terminal" evidence="7">
    <location>
        <begin position="694"/>
        <end position="807"/>
    </location>
</feature>
<dbReference type="PANTHER" id="PTHR30572">
    <property type="entry name" value="MEMBRANE COMPONENT OF TRANSPORTER-RELATED"/>
    <property type="match status" value="1"/>
</dbReference>
<evidence type="ECO:0000259" key="7">
    <source>
        <dbReference type="Pfam" id="PF02687"/>
    </source>
</evidence>
<evidence type="ECO:0000256" key="4">
    <source>
        <dbReference type="ARBA" id="ARBA00022989"/>
    </source>
</evidence>
<sequence>MWLDKPAYMLLNYCKTALRNCRKQKAFSALNLLGLTVGLATCLLITMFVASELSYDRYNKNAADIYRVNAHFRISGENLNERLSPADLGPAIVRDFSSVKAFVRFHDEGRVVVRKGNVLTTEPRTIAADSSLFGVFTLPLLEGDPRTALTQPHTVVLNRTTALKYFGRATGVVGQTLEIGDTTPYTVTGVMEDMPLLSHLHFDLIRSLCGESDSREVNWVNNDYVTYLLAKPGVTPQVIERDIALATTRYAEPILRQQMSTTFAEMAKKGDFYRYELIPLTRIHLYSELAREAEPSGSATYVRIFGLIAALILLLACVNFMNLSTARSAGRSREVGVRKVLGSHRGDLVFQFLTESVLFSLAATLLALLMAYLLLPFFNELTGQQLSFTAIPWPRLAAWVALGALFVGLLAGSYPAFFLSAFQPIQVLKGRLAKGFKGSRLRNVLVVFQFTIAIALIIGTLVIYRQLNYIRNKRLGYDREQVLLIKNTNALGEHVIAFKAAVLQLPGVTAVTIANSFPTSNQTQADLFFQDAAKTKALGPEHWFVDADYIRAMGMTMARGRAFSPSLSTDSGAVLINETTAAMLGYKNPLGEKLYKDPHTVPFYRIIGVVKDFNSGSLRQKTPPIVMTLGYDDGGMVTAIRFSTTGVSSLIDRVRTLYLAMAMQNHASFDFSFMDEDYDHLYTAETRMGTIFTIFTLLAVFVACLGLFGLVTFAAEQRTKEMSIRKVLGAGMHHIVGLLTRDFLLLIALSFLIAFPLAWWGMHRWLEGFAYRTTVSVWTFVLAGGATLAAIVVTVGYQAIKAAGRNPADSLKTE</sequence>
<dbReference type="Proteomes" id="UP000294498">
    <property type="component" value="Unassembled WGS sequence"/>
</dbReference>
<reference evidence="9 10" key="1">
    <citation type="submission" date="2019-03" db="EMBL/GenBank/DDBJ databases">
        <title>Genomic Encyclopedia of Type Strains, Phase IV (KMG-IV): sequencing the most valuable type-strain genomes for metagenomic binning, comparative biology and taxonomic classification.</title>
        <authorList>
            <person name="Goeker M."/>
        </authorList>
    </citation>
    <scope>NUCLEOTIDE SEQUENCE [LARGE SCALE GENOMIC DNA]</scope>
    <source>
        <strain evidence="9 10">DSM 100059</strain>
    </source>
</reference>
<name>A0A4R8DTQ9_9BACT</name>
<dbReference type="Pfam" id="PF02687">
    <property type="entry name" value="FtsX"/>
    <property type="match status" value="2"/>
</dbReference>
<evidence type="ECO:0000256" key="3">
    <source>
        <dbReference type="ARBA" id="ARBA00022692"/>
    </source>
</evidence>
<feature type="domain" description="ABC3 transporter permease C-terminal" evidence="7">
    <location>
        <begin position="307"/>
        <end position="421"/>
    </location>
</feature>
<evidence type="ECO:0000256" key="5">
    <source>
        <dbReference type="ARBA" id="ARBA00023136"/>
    </source>
</evidence>
<feature type="domain" description="MacB-like periplasmic core" evidence="8">
    <location>
        <begin position="451"/>
        <end position="618"/>
    </location>
</feature>
<protein>
    <submittedName>
        <fullName evidence="9">Putative ABC transport system permease protein</fullName>
    </submittedName>
</protein>
<dbReference type="OrthoDB" id="1451596at2"/>
<feature type="transmembrane region" description="Helical" evidence="6">
    <location>
        <begin position="691"/>
        <end position="714"/>
    </location>
</feature>
<evidence type="ECO:0000256" key="2">
    <source>
        <dbReference type="ARBA" id="ARBA00022475"/>
    </source>
</evidence>
<comment type="subcellular location">
    <subcellularLocation>
        <location evidence="1">Cell membrane</location>
        <topology evidence="1">Multi-pass membrane protein</topology>
    </subcellularLocation>
</comment>
<dbReference type="EMBL" id="SODV01000001">
    <property type="protein sequence ID" value="TDX01308.1"/>
    <property type="molecule type" value="Genomic_DNA"/>
</dbReference>
<gene>
    <name evidence="9" type="ORF">EDB95_2341</name>
</gene>
<organism evidence="9 10">
    <name type="scientific">Dinghuibacter silviterrae</name>
    <dbReference type="NCBI Taxonomy" id="1539049"/>
    <lineage>
        <taxon>Bacteria</taxon>
        <taxon>Pseudomonadati</taxon>
        <taxon>Bacteroidota</taxon>
        <taxon>Chitinophagia</taxon>
        <taxon>Chitinophagales</taxon>
        <taxon>Chitinophagaceae</taxon>
        <taxon>Dinghuibacter</taxon>
    </lineage>
</organism>
<proteinExistence type="predicted"/>
<evidence type="ECO:0000313" key="9">
    <source>
        <dbReference type="EMBL" id="TDX01308.1"/>
    </source>
</evidence>
<keyword evidence="10" id="KW-1185">Reference proteome</keyword>
<evidence type="ECO:0000259" key="8">
    <source>
        <dbReference type="Pfam" id="PF12704"/>
    </source>
</evidence>
<evidence type="ECO:0000256" key="1">
    <source>
        <dbReference type="ARBA" id="ARBA00004651"/>
    </source>
</evidence>
<feature type="domain" description="MacB-like periplasmic core" evidence="8">
    <location>
        <begin position="28"/>
        <end position="243"/>
    </location>
</feature>
<dbReference type="AlphaFoldDB" id="A0A4R8DTQ9"/>
<evidence type="ECO:0000256" key="6">
    <source>
        <dbReference type="SAM" id="Phobius"/>
    </source>
</evidence>
<keyword evidence="4 6" id="KW-1133">Transmembrane helix</keyword>
<keyword evidence="5 6" id="KW-0472">Membrane</keyword>
<feature type="transmembrane region" description="Helical" evidence="6">
    <location>
        <begin position="398"/>
        <end position="422"/>
    </location>
</feature>
<dbReference type="InterPro" id="IPR025857">
    <property type="entry name" value="MacB_PCD"/>
</dbReference>
<dbReference type="InterPro" id="IPR050250">
    <property type="entry name" value="Macrolide_Exporter_MacB"/>
</dbReference>
<feature type="transmembrane region" description="Helical" evidence="6">
    <location>
        <begin position="29"/>
        <end position="50"/>
    </location>
</feature>
<feature type="transmembrane region" description="Helical" evidence="6">
    <location>
        <begin position="357"/>
        <end position="378"/>
    </location>
</feature>
<keyword evidence="3 6" id="KW-0812">Transmembrane</keyword>
<feature type="transmembrane region" description="Helical" evidence="6">
    <location>
        <begin position="735"/>
        <end position="755"/>
    </location>
</feature>
<dbReference type="GO" id="GO:0022857">
    <property type="term" value="F:transmembrane transporter activity"/>
    <property type="evidence" value="ECO:0007669"/>
    <property type="project" value="TreeGrafter"/>
</dbReference>
<dbReference type="InterPro" id="IPR003838">
    <property type="entry name" value="ABC3_permease_C"/>
</dbReference>
<feature type="transmembrane region" description="Helical" evidence="6">
    <location>
        <begin position="775"/>
        <end position="797"/>
    </location>
</feature>
<accession>A0A4R8DTQ9</accession>
<feature type="transmembrane region" description="Helical" evidence="6">
    <location>
        <begin position="443"/>
        <end position="464"/>
    </location>
</feature>
<dbReference type="PANTHER" id="PTHR30572:SF18">
    <property type="entry name" value="ABC-TYPE MACROLIDE FAMILY EXPORT SYSTEM PERMEASE COMPONENT 2"/>
    <property type="match status" value="1"/>
</dbReference>
<dbReference type="GO" id="GO:0005886">
    <property type="term" value="C:plasma membrane"/>
    <property type="evidence" value="ECO:0007669"/>
    <property type="project" value="UniProtKB-SubCell"/>
</dbReference>
<comment type="caution">
    <text evidence="9">The sequence shown here is derived from an EMBL/GenBank/DDBJ whole genome shotgun (WGS) entry which is preliminary data.</text>
</comment>
<feature type="transmembrane region" description="Helical" evidence="6">
    <location>
        <begin position="301"/>
        <end position="323"/>
    </location>
</feature>
<keyword evidence="2" id="KW-1003">Cell membrane</keyword>
<dbReference type="Pfam" id="PF12704">
    <property type="entry name" value="MacB_PCD"/>
    <property type="match status" value="2"/>
</dbReference>